<evidence type="ECO:0008006" key="3">
    <source>
        <dbReference type="Google" id="ProtNLM"/>
    </source>
</evidence>
<protein>
    <recommendedName>
        <fullName evidence="3">DUF4304 domain-containing protein</fullName>
    </recommendedName>
</protein>
<reference evidence="1 2" key="1">
    <citation type="submission" date="2019-04" db="EMBL/GenBank/DDBJ databases">
        <title>Microbes associate with the intestines of laboratory mice.</title>
        <authorList>
            <person name="Navarre W."/>
            <person name="Wong E."/>
            <person name="Huang K."/>
            <person name="Tropini C."/>
            <person name="Ng K."/>
            <person name="Yu B."/>
        </authorList>
    </citation>
    <scope>NUCLEOTIDE SEQUENCE [LARGE SCALE GENOMIC DNA]</scope>
    <source>
        <strain evidence="1 2">NM22_B1</strain>
    </source>
</reference>
<sequence>MKELKRKIRDLLSEKLSKYGFRRKKDWDIIRIIDNNIVQIIAPSLSSHNEKHTIYIGIIVGVIYKNIDEIAVKLGEQSRLKYYSPMVATPIGNLFLEIEYMEWRFTLNDSDEQIERNIEEMVDIIVQYGLPYLQKISEIDFFIENMFKVNRRFYLPILYYLYGRKEQALEYIDNVIKELSSRPAMDEDYRAIMELHGIEPEVTVDNRELEAYMPFVERFRKLVNEKG</sequence>
<dbReference type="AlphaFoldDB" id="A0A4S2FFY8"/>
<name>A0A4S2FFY8_9BACT</name>
<organism evidence="1 2">
    <name type="scientific">Phocaeicola sartorii</name>
    <dbReference type="NCBI Taxonomy" id="671267"/>
    <lineage>
        <taxon>Bacteria</taxon>
        <taxon>Pseudomonadati</taxon>
        <taxon>Bacteroidota</taxon>
        <taxon>Bacteroidia</taxon>
        <taxon>Bacteroidales</taxon>
        <taxon>Bacteroidaceae</taxon>
        <taxon>Phocaeicola</taxon>
    </lineage>
</organism>
<gene>
    <name evidence="1" type="ORF">E5339_19285</name>
</gene>
<accession>A0A4S2FFY8</accession>
<comment type="caution">
    <text evidence="1">The sequence shown here is derived from an EMBL/GenBank/DDBJ whole genome shotgun (WGS) entry which is preliminary data.</text>
</comment>
<dbReference type="GeneID" id="82151863"/>
<dbReference type="EMBL" id="SRYJ01000056">
    <property type="protein sequence ID" value="TGY67675.1"/>
    <property type="molecule type" value="Genomic_DNA"/>
</dbReference>
<evidence type="ECO:0000313" key="1">
    <source>
        <dbReference type="EMBL" id="TGY67675.1"/>
    </source>
</evidence>
<dbReference type="Proteomes" id="UP000310760">
    <property type="component" value="Unassembled WGS sequence"/>
</dbReference>
<proteinExistence type="predicted"/>
<evidence type="ECO:0000313" key="2">
    <source>
        <dbReference type="Proteomes" id="UP000310760"/>
    </source>
</evidence>
<dbReference type="RefSeq" id="WP_128812103.1">
    <property type="nucleotide sequence ID" value="NZ_CAONFL010000038.1"/>
</dbReference>